<dbReference type="PANTHER" id="PTHR46268">
    <property type="entry name" value="STRESS RESPONSE PROTEIN NHAX"/>
    <property type="match status" value="1"/>
</dbReference>
<feature type="domain" description="UspA" evidence="2">
    <location>
        <begin position="1"/>
        <end position="140"/>
    </location>
</feature>
<dbReference type="SUPFAM" id="SSF52402">
    <property type="entry name" value="Adenine nucleotide alpha hydrolases-like"/>
    <property type="match status" value="1"/>
</dbReference>
<dbReference type="InterPro" id="IPR006016">
    <property type="entry name" value="UspA"/>
</dbReference>
<dbReference type="PRINTS" id="PR01438">
    <property type="entry name" value="UNVRSLSTRESS"/>
</dbReference>
<proteinExistence type="inferred from homology"/>
<accession>A0ABQ6YYP5</accession>
<protein>
    <recommendedName>
        <fullName evidence="2">UspA domain-containing protein</fullName>
    </recommendedName>
</protein>
<reference evidence="3 4" key="1">
    <citation type="submission" date="2016-06" db="EMBL/GenBank/DDBJ databases">
        <title>Four novel species of enterococci isolated from chicken manure.</title>
        <authorList>
            <person name="Van Tyne D."/>
        </authorList>
    </citation>
    <scope>NUCLEOTIDE SEQUENCE [LARGE SCALE GENOMIC DNA]</scope>
    <source>
        <strain evidence="3 4">CU12B</strain>
    </source>
</reference>
<dbReference type="RefSeq" id="WP_161902305.1">
    <property type="nucleotide sequence ID" value="NZ_MAEL01000042.1"/>
</dbReference>
<dbReference type="EMBL" id="MAEL01000042">
    <property type="protein sequence ID" value="KAF1303291.1"/>
    <property type="molecule type" value="Genomic_DNA"/>
</dbReference>
<dbReference type="Proteomes" id="UP000782705">
    <property type="component" value="Unassembled WGS sequence"/>
</dbReference>
<evidence type="ECO:0000313" key="3">
    <source>
        <dbReference type="EMBL" id="KAF1303291.1"/>
    </source>
</evidence>
<comment type="caution">
    <text evidence="3">The sequence shown here is derived from an EMBL/GenBank/DDBJ whole genome shotgun (WGS) entry which is preliminary data.</text>
</comment>
<organism evidence="3 4">
    <name type="scientific">Candidatus Enterococcus willemsii</name>
    <dbReference type="NCBI Taxonomy" id="1857215"/>
    <lineage>
        <taxon>Bacteria</taxon>
        <taxon>Bacillati</taxon>
        <taxon>Bacillota</taxon>
        <taxon>Bacilli</taxon>
        <taxon>Lactobacillales</taxon>
        <taxon>Enterococcaceae</taxon>
        <taxon>Enterococcus</taxon>
    </lineage>
</organism>
<keyword evidence="4" id="KW-1185">Reference proteome</keyword>
<dbReference type="Pfam" id="PF00582">
    <property type="entry name" value="Usp"/>
    <property type="match status" value="1"/>
</dbReference>
<dbReference type="InterPro" id="IPR014729">
    <property type="entry name" value="Rossmann-like_a/b/a_fold"/>
</dbReference>
<evidence type="ECO:0000313" key="4">
    <source>
        <dbReference type="Proteomes" id="UP000782705"/>
    </source>
</evidence>
<dbReference type="CDD" id="cd00293">
    <property type="entry name" value="USP-like"/>
    <property type="match status" value="1"/>
</dbReference>
<comment type="similarity">
    <text evidence="1">Belongs to the universal stress protein A family.</text>
</comment>
<dbReference type="PANTHER" id="PTHR46268:SF6">
    <property type="entry name" value="UNIVERSAL STRESS PROTEIN UP12"/>
    <property type="match status" value="1"/>
</dbReference>
<evidence type="ECO:0000256" key="1">
    <source>
        <dbReference type="ARBA" id="ARBA00008791"/>
    </source>
</evidence>
<gene>
    <name evidence="3" type="ORF">BAU17_08680</name>
</gene>
<dbReference type="Gene3D" id="3.40.50.620">
    <property type="entry name" value="HUPs"/>
    <property type="match status" value="1"/>
</dbReference>
<evidence type="ECO:0000259" key="2">
    <source>
        <dbReference type="Pfam" id="PF00582"/>
    </source>
</evidence>
<name>A0ABQ6YYP5_9ENTE</name>
<sequence>MHQHILAVVDGSNMTETVIQRAVDEALIKHARLTILRVLETPHYLWHVPNMKKIMAHTKKFVEEEMAEIETMVSGKLPDERLESFVISGNPKRKIISYAQTHETIDLIIAGATGETEEILTGSTATYIINHALCDVLIVR</sequence>
<dbReference type="InterPro" id="IPR006015">
    <property type="entry name" value="Universal_stress_UspA"/>
</dbReference>